<dbReference type="Proteomes" id="UP000654918">
    <property type="component" value="Unassembled WGS sequence"/>
</dbReference>
<organism evidence="2 3">
    <name type="scientific">Colletotrichum plurivorum</name>
    <dbReference type="NCBI Taxonomy" id="2175906"/>
    <lineage>
        <taxon>Eukaryota</taxon>
        <taxon>Fungi</taxon>
        <taxon>Dikarya</taxon>
        <taxon>Ascomycota</taxon>
        <taxon>Pezizomycotina</taxon>
        <taxon>Sordariomycetes</taxon>
        <taxon>Hypocreomycetidae</taxon>
        <taxon>Glomerellales</taxon>
        <taxon>Glomerellaceae</taxon>
        <taxon>Colletotrichum</taxon>
        <taxon>Colletotrichum orchidearum species complex</taxon>
    </lineage>
</organism>
<evidence type="ECO:0000313" key="3">
    <source>
        <dbReference type="Proteomes" id="UP000654918"/>
    </source>
</evidence>
<reference evidence="2" key="1">
    <citation type="journal article" date="2020" name="Phytopathology">
        <title>Genome Sequence Resources of Colletotrichum truncatum, C. plurivorum, C. musicola, and C. sojae: Four Species Pathogenic to Soybean (Glycine max).</title>
        <authorList>
            <person name="Rogerio F."/>
            <person name="Boufleur T.R."/>
            <person name="Ciampi-Guillardi M."/>
            <person name="Sukno S.A."/>
            <person name="Thon M.R."/>
            <person name="Massola Junior N.S."/>
            <person name="Baroncelli R."/>
        </authorList>
    </citation>
    <scope>NUCLEOTIDE SEQUENCE</scope>
    <source>
        <strain evidence="2">LFN00145</strain>
    </source>
</reference>
<dbReference type="EMBL" id="WIGO01000106">
    <property type="protein sequence ID" value="KAF6829564.1"/>
    <property type="molecule type" value="Genomic_DNA"/>
</dbReference>
<dbReference type="PANTHER" id="PTHR36156">
    <property type="entry name" value="SLR2101 PROTEIN"/>
    <property type="match status" value="1"/>
</dbReference>
<dbReference type="InterPro" id="IPR014710">
    <property type="entry name" value="RmlC-like_jellyroll"/>
</dbReference>
<dbReference type="GO" id="GO:0003824">
    <property type="term" value="F:catalytic activity"/>
    <property type="evidence" value="ECO:0007669"/>
    <property type="project" value="InterPro"/>
</dbReference>
<accession>A0A8H6NDR0</accession>
<dbReference type="SUPFAM" id="SSF53474">
    <property type="entry name" value="alpha/beta-Hydrolases"/>
    <property type="match status" value="1"/>
</dbReference>
<dbReference type="Gene3D" id="3.40.50.1820">
    <property type="entry name" value="alpha/beta hydrolase"/>
    <property type="match status" value="1"/>
</dbReference>
<dbReference type="CDD" id="cd02231">
    <property type="entry name" value="cupin_BLL6423-like"/>
    <property type="match status" value="1"/>
</dbReference>
<dbReference type="Gene3D" id="2.60.120.10">
    <property type="entry name" value="Jelly Rolls"/>
    <property type="match status" value="1"/>
</dbReference>
<dbReference type="AlphaFoldDB" id="A0A8H6NDR0"/>
<evidence type="ECO:0000313" key="2">
    <source>
        <dbReference type="EMBL" id="KAF6829564.1"/>
    </source>
</evidence>
<dbReference type="InterPro" id="IPR047142">
    <property type="entry name" value="OryJ/VirC-like"/>
</dbReference>
<dbReference type="InterPro" id="IPR000639">
    <property type="entry name" value="Epox_hydrolase-like"/>
</dbReference>
<comment type="caution">
    <text evidence="2">The sequence shown here is derived from an EMBL/GenBank/DDBJ whole genome shotgun (WGS) entry which is preliminary data.</text>
</comment>
<dbReference type="InterPro" id="IPR011051">
    <property type="entry name" value="RmlC_Cupin_sf"/>
</dbReference>
<dbReference type="PANTHER" id="PTHR36156:SF2">
    <property type="entry name" value="CUPIN TYPE-2 DOMAIN-CONTAINING PROTEIN"/>
    <property type="match status" value="1"/>
</dbReference>
<dbReference type="SUPFAM" id="SSF51182">
    <property type="entry name" value="RmlC-like cupins"/>
    <property type="match status" value="1"/>
</dbReference>
<gene>
    <name evidence="2" type="ORF">CPLU01_07850</name>
</gene>
<feature type="domain" description="AB hydrolase-1" evidence="1">
    <location>
        <begin position="263"/>
        <end position="578"/>
    </location>
</feature>
<sequence length="592" mass="64736">MSQQSLDPSDPIYQVSAGFTKPGFPAPGLPRTMRYITGHNKEGKGVFLSEDSGDHHRPMGADQAIANILYSTAETPVNLDGDSDIKYARDNEPGLHISAGSVVRMIDFGPNVASPMHRAICLGYGVVLEGEFKLTLDSGEERTMRRGDFSIQRATSHAWHNITGGGTLPGRMLWVLLDCKDVTVNGEKIGGFLNQLAGHYDGRYDVSGEEASKTKRLSRNIKMEIKELVPNDSRVEHKFMSVAGLTYHYMLAKPKGDNPVGTILLLHGWPDLSMGWRYQVTYLTSLGLKVVVPDMLGYGQTSAPDAPSEYTLKKMSNHMAALIELEGDSGLPSRHAEHPSHPTPQSKAILAAHDWGAQLAWRIAMWHPKLVRAIASFCVPFIPPSSEVLDATALVEKMPNFRYQLYLASGAVEEAVGGTSPDPRKLAAFLHGNFGGTTPENEPIFSAEHGIHVDRMMSVRDSPLTSAEMVDHYVQQYMLNTVGAAETVSDTGTRNPLTGPCNWYRTHELNSRDEASFAADCGTIGFQFPMPAMIVMAENDIVLRPELADGQEVFFAAGLKKEVVGGCSHWVLIHRPDEANRLLGEFIGSVLG</sequence>
<dbReference type="InterPro" id="IPR029058">
    <property type="entry name" value="AB_hydrolase_fold"/>
</dbReference>
<dbReference type="PRINTS" id="PR00412">
    <property type="entry name" value="EPOXHYDRLASE"/>
</dbReference>
<dbReference type="InterPro" id="IPR000073">
    <property type="entry name" value="AB_hydrolase_1"/>
</dbReference>
<name>A0A8H6NDR0_9PEZI</name>
<protein>
    <recommendedName>
        <fullName evidence="1">AB hydrolase-1 domain-containing protein</fullName>
    </recommendedName>
</protein>
<evidence type="ECO:0000259" key="1">
    <source>
        <dbReference type="Pfam" id="PF12697"/>
    </source>
</evidence>
<proteinExistence type="predicted"/>
<dbReference type="Pfam" id="PF12697">
    <property type="entry name" value="Abhydrolase_6"/>
    <property type="match status" value="1"/>
</dbReference>
<keyword evidence="3" id="KW-1185">Reference proteome</keyword>